<keyword evidence="11" id="KW-1185">Reference proteome</keyword>
<dbReference type="Gramene" id="AUR62013749-RA">
    <property type="protein sequence ID" value="AUR62013749-RA:cds"/>
    <property type="gene ID" value="AUR62013749"/>
</dbReference>
<keyword evidence="8" id="KW-0443">Lipid metabolism</keyword>
<accession>A0A803LIF2</accession>
<dbReference type="InterPro" id="IPR029058">
    <property type="entry name" value="AB_hydrolase_fold"/>
</dbReference>
<sequence>MGSPRVADRWKEYMGARDWEGLLDPLDENLRDEILRYGSFIEATYRGFDFDPGSPSFGSSKYKKKSFFRDCGLPTPGFRLTRHLRATSGIQVPEWAQSNWSPVKTSWIGYVAVCNDKAMIDHLGRREVVIALRGTATCLEWLENLRATLAPVPGSTSINNDNMDPRDLDGPPMVESGFLSLYTSGTDMWPSLQDSIRMEVSRILELYQDKQPLSITITGHSLGAALATLAAYDIKTTFDRAPLLTVISFGGPRVGNQSFRSLVDKQGTKILRVVNPSDLITKVPGSCGGSHFGFGEVESRSPSNNSGSKKLNQLAELCLNWIQQFRVEDTQWWVYAEVGRELRLASSESEQLSYYLGNMDVAKCHDLKTYLNLVEDCPLKNLFRRSLNKLSESCSVHKKESNGVFALLCKQF</sequence>
<evidence type="ECO:0000256" key="2">
    <source>
        <dbReference type="ARBA" id="ARBA00010701"/>
    </source>
</evidence>
<dbReference type="GO" id="GO:0009507">
    <property type="term" value="C:chloroplast"/>
    <property type="evidence" value="ECO:0007669"/>
    <property type="project" value="UniProtKB-SubCell"/>
</dbReference>
<keyword evidence="5" id="KW-0378">Hydrolase</keyword>
<evidence type="ECO:0000256" key="6">
    <source>
        <dbReference type="ARBA" id="ARBA00022946"/>
    </source>
</evidence>
<dbReference type="GO" id="GO:0047714">
    <property type="term" value="F:galactolipase activity"/>
    <property type="evidence" value="ECO:0007669"/>
    <property type="project" value="UniProtKB-ARBA"/>
</dbReference>
<keyword evidence="7" id="KW-0442">Lipid degradation</keyword>
<dbReference type="EnsemblPlants" id="AUR62013749-RA">
    <property type="protein sequence ID" value="AUR62013749-RA:cds"/>
    <property type="gene ID" value="AUR62013749"/>
</dbReference>
<keyword evidence="4" id="KW-0934">Plastid</keyword>
<evidence type="ECO:0000256" key="4">
    <source>
        <dbReference type="ARBA" id="ARBA00022640"/>
    </source>
</evidence>
<proteinExistence type="inferred from homology"/>
<comment type="subcellular location">
    <subcellularLocation>
        <location evidence="1">Plastid</location>
        <location evidence="1">Chloroplast</location>
    </subcellularLocation>
</comment>
<dbReference type="OMA" id="HFVETAY"/>
<reference evidence="10" key="1">
    <citation type="journal article" date="2017" name="Nature">
        <title>The genome of Chenopodium quinoa.</title>
        <authorList>
            <person name="Jarvis D.E."/>
            <person name="Ho Y.S."/>
            <person name="Lightfoot D.J."/>
            <person name="Schmoeckel S.M."/>
            <person name="Li B."/>
            <person name="Borm T.J.A."/>
            <person name="Ohyanagi H."/>
            <person name="Mineta K."/>
            <person name="Michell C.T."/>
            <person name="Saber N."/>
            <person name="Kharbatia N.M."/>
            <person name="Rupper R.R."/>
            <person name="Sharp A.R."/>
            <person name="Dally N."/>
            <person name="Boughton B.A."/>
            <person name="Woo Y.H."/>
            <person name="Gao G."/>
            <person name="Schijlen E.G.W.M."/>
            <person name="Guo X."/>
            <person name="Momin A.A."/>
            <person name="Negrao S."/>
            <person name="Al-Babili S."/>
            <person name="Gehring C."/>
            <person name="Roessner U."/>
            <person name="Jung C."/>
            <person name="Murphy K."/>
            <person name="Arold S.T."/>
            <person name="Gojobori T."/>
            <person name="van der Linden C.G."/>
            <person name="van Loo E.N."/>
            <person name="Jellen E.N."/>
            <person name="Maughan P.J."/>
            <person name="Tester M."/>
        </authorList>
    </citation>
    <scope>NUCLEOTIDE SEQUENCE [LARGE SCALE GENOMIC DNA]</scope>
    <source>
        <strain evidence="10">cv. PI 614886</strain>
    </source>
</reference>
<feature type="domain" description="Fungal lipase-type" evidence="9">
    <location>
        <begin position="129"/>
        <end position="285"/>
    </location>
</feature>
<evidence type="ECO:0000256" key="5">
    <source>
        <dbReference type="ARBA" id="ARBA00022801"/>
    </source>
</evidence>
<dbReference type="PANTHER" id="PTHR31403">
    <property type="entry name" value="PHOSPHOLIPASE A1-IBETA2, CHLOROPLASTIC"/>
    <property type="match status" value="1"/>
</dbReference>
<organism evidence="10 11">
    <name type="scientific">Chenopodium quinoa</name>
    <name type="common">Quinoa</name>
    <dbReference type="NCBI Taxonomy" id="63459"/>
    <lineage>
        <taxon>Eukaryota</taxon>
        <taxon>Viridiplantae</taxon>
        <taxon>Streptophyta</taxon>
        <taxon>Embryophyta</taxon>
        <taxon>Tracheophyta</taxon>
        <taxon>Spermatophyta</taxon>
        <taxon>Magnoliopsida</taxon>
        <taxon>eudicotyledons</taxon>
        <taxon>Gunneridae</taxon>
        <taxon>Pentapetalae</taxon>
        <taxon>Caryophyllales</taxon>
        <taxon>Chenopodiaceae</taxon>
        <taxon>Chenopodioideae</taxon>
        <taxon>Atripliceae</taxon>
        <taxon>Chenopodium</taxon>
    </lineage>
</organism>
<keyword evidence="6" id="KW-0809">Transit peptide</keyword>
<name>A0A803LIF2_CHEQI</name>
<protein>
    <recommendedName>
        <fullName evidence="9">Fungal lipase-type domain-containing protein</fullName>
    </recommendedName>
</protein>
<dbReference type="GO" id="GO:0016042">
    <property type="term" value="P:lipid catabolic process"/>
    <property type="evidence" value="ECO:0007669"/>
    <property type="project" value="UniProtKB-KW"/>
</dbReference>
<dbReference type="Gene3D" id="3.40.50.1820">
    <property type="entry name" value="alpha/beta hydrolase"/>
    <property type="match status" value="1"/>
</dbReference>
<dbReference type="Proteomes" id="UP000596660">
    <property type="component" value="Unplaced"/>
</dbReference>
<dbReference type="PANTHER" id="PTHR31403:SF54">
    <property type="entry name" value="PHOSPHOLIPASE A(1) DAD1, CHLOROPLASTIC"/>
    <property type="match status" value="1"/>
</dbReference>
<evidence type="ECO:0000256" key="1">
    <source>
        <dbReference type="ARBA" id="ARBA00004229"/>
    </source>
</evidence>
<evidence type="ECO:0000256" key="8">
    <source>
        <dbReference type="ARBA" id="ARBA00023098"/>
    </source>
</evidence>
<evidence type="ECO:0000259" key="9">
    <source>
        <dbReference type="Pfam" id="PF01764"/>
    </source>
</evidence>
<evidence type="ECO:0000313" key="10">
    <source>
        <dbReference type="EnsemblPlants" id="AUR62013749-RA:cds"/>
    </source>
</evidence>
<dbReference type="GO" id="GO:0008970">
    <property type="term" value="F:phospholipase A1 activity"/>
    <property type="evidence" value="ECO:0007669"/>
    <property type="project" value="UniProtKB-ARBA"/>
</dbReference>
<dbReference type="CDD" id="cd00519">
    <property type="entry name" value="Lipase_3"/>
    <property type="match status" value="1"/>
</dbReference>
<comment type="similarity">
    <text evidence="2">Belongs to the AB hydrolase superfamily. Lipase family.</text>
</comment>
<dbReference type="SUPFAM" id="SSF53474">
    <property type="entry name" value="alpha/beta-Hydrolases"/>
    <property type="match status" value="1"/>
</dbReference>
<evidence type="ECO:0000313" key="11">
    <source>
        <dbReference type="Proteomes" id="UP000596660"/>
    </source>
</evidence>
<dbReference type="AlphaFoldDB" id="A0A803LIF2"/>
<reference evidence="10" key="2">
    <citation type="submission" date="2021-03" db="UniProtKB">
        <authorList>
            <consortium name="EnsemblPlants"/>
        </authorList>
    </citation>
    <scope>IDENTIFICATION</scope>
</reference>
<keyword evidence="3" id="KW-0150">Chloroplast</keyword>
<evidence type="ECO:0000256" key="7">
    <source>
        <dbReference type="ARBA" id="ARBA00022963"/>
    </source>
</evidence>
<dbReference type="Pfam" id="PF01764">
    <property type="entry name" value="Lipase_3"/>
    <property type="match status" value="1"/>
</dbReference>
<dbReference type="InterPro" id="IPR002921">
    <property type="entry name" value="Fungal_lipase-type"/>
</dbReference>
<evidence type="ECO:0000256" key="3">
    <source>
        <dbReference type="ARBA" id="ARBA00022528"/>
    </source>
</evidence>